<dbReference type="AlphaFoldDB" id="A0A0V1FV19"/>
<gene>
    <name evidence="1" type="ORF">T4D_14796</name>
</gene>
<dbReference type="Proteomes" id="UP000054995">
    <property type="component" value="Unassembled WGS sequence"/>
</dbReference>
<name>A0A0V1FV19_TRIPS</name>
<sequence>MGHSWLWWKSLWFRAFEPSKKVYKMFFVPFFGSAGDNSRNTRYGGRFKLKVAGLVQAS</sequence>
<dbReference type="EMBL" id="JYDT01000035">
    <property type="protein sequence ID" value="KRY89123.1"/>
    <property type="molecule type" value="Genomic_DNA"/>
</dbReference>
<evidence type="ECO:0000313" key="1">
    <source>
        <dbReference type="EMBL" id="KRY89123.1"/>
    </source>
</evidence>
<reference evidence="1 2" key="1">
    <citation type="submission" date="2015-01" db="EMBL/GenBank/DDBJ databases">
        <title>Evolution of Trichinella species and genotypes.</title>
        <authorList>
            <person name="Korhonen P.K."/>
            <person name="Edoardo P."/>
            <person name="Giuseppe L.R."/>
            <person name="Gasser R.B."/>
        </authorList>
    </citation>
    <scope>NUCLEOTIDE SEQUENCE [LARGE SCALE GENOMIC DNA]</scope>
    <source>
        <strain evidence="1">ISS470</strain>
    </source>
</reference>
<comment type="caution">
    <text evidence="1">The sequence shown here is derived from an EMBL/GenBank/DDBJ whole genome shotgun (WGS) entry which is preliminary data.</text>
</comment>
<proteinExistence type="predicted"/>
<keyword evidence="2" id="KW-1185">Reference proteome</keyword>
<protein>
    <submittedName>
        <fullName evidence="1">Uncharacterized protein</fullName>
    </submittedName>
</protein>
<evidence type="ECO:0000313" key="2">
    <source>
        <dbReference type="Proteomes" id="UP000054995"/>
    </source>
</evidence>
<organism evidence="1 2">
    <name type="scientific">Trichinella pseudospiralis</name>
    <name type="common">Parasitic roundworm</name>
    <dbReference type="NCBI Taxonomy" id="6337"/>
    <lineage>
        <taxon>Eukaryota</taxon>
        <taxon>Metazoa</taxon>
        <taxon>Ecdysozoa</taxon>
        <taxon>Nematoda</taxon>
        <taxon>Enoplea</taxon>
        <taxon>Dorylaimia</taxon>
        <taxon>Trichinellida</taxon>
        <taxon>Trichinellidae</taxon>
        <taxon>Trichinella</taxon>
    </lineage>
</organism>
<accession>A0A0V1FV19</accession>